<accession>A0A369CDU5</accession>
<evidence type="ECO:0000313" key="1">
    <source>
        <dbReference type="EMBL" id="RCX32079.1"/>
    </source>
</evidence>
<evidence type="ECO:0000313" key="2">
    <source>
        <dbReference type="Proteomes" id="UP000252707"/>
    </source>
</evidence>
<organism evidence="1 2">
    <name type="scientific">Thioalbus denitrificans</name>
    <dbReference type="NCBI Taxonomy" id="547122"/>
    <lineage>
        <taxon>Bacteria</taxon>
        <taxon>Pseudomonadati</taxon>
        <taxon>Pseudomonadota</taxon>
        <taxon>Gammaproteobacteria</taxon>
        <taxon>Chromatiales</taxon>
        <taxon>Ectothiorhodospiraceae</taxon>
        <taxon>Thioalbus</taxon>
    </lineage>
</organism>
<protein>
    <submittedName>
        <fullName evidence="1">Uncharacterized protein</fullName>
    </submittedName>
</protein>
<gene>
    <name evidence="1" type="ORF">DFQ59_102432</name>
</gene>
<keyword evidence="2" id="KW-1185">Reference proteome</keyword>
<dbReference type="AlphaFoldDB" id="A0A369CDU5"/>
<dbReference type="Proteomes" id="UP000252707">
    <property type="component" value="Unassembled WGS sequence"/>
</dbReference>
<dbReference type="OrthoDB" id="8859060at2"/>
<reference evidence="1 2" key="1">
    <citation type="submission" date="2018-07" db="EMBL/GenBank/DDBJ databases">
        <title>Genomic Encyclopedia of Type Strains, Phase IV (KMG-IV): sequencing the most valuable type-strain genomes for metagenomic binning, comparative biology and taxonomic classification.</title>
        <authorList>
            <person name="Goeker M."/>
        </authorList>
    </citation>
    <scope>NUCLEOTIDE SEQUENCE [LARGE SCALE GENOMIC DNA]</scope>
    <source>
        <strain evidence="1 2">DSM 26407</strain>
    </source>
</reference>
<proteinExistence type="predicted"/>
<dbReference type="EMBL" id="QPJY01000002">
    <property type="protein sequence ID" value="RCX32079.1"/>
    <property type="molecule type" value="Genomic_DNA"/>
</dbReference>
<dbReference type="RefSeq" id="WP_114278897.1">
    <property type="nucleotide sequence ID" value="NZ_QPJY01000002.1"/>
</dbReference>
<sequence length="260" mass="27967">MGDTFIVPGGKVYFDPFDANGNRTGERYIGNTQGFVLNSSAEKIATYDNEDGVSVKADEVTTRLDRMGTMRTRSLDIDNLAMWVVSTASTKTQSSGSVTDEAISAVQQGRYYQLGTDASNPSGVRGISAVTVTDDTGTTTYVDGTDYTVDLTLARLYIVPGGSIADDSDLLVDYTKAANTRDQVVALSATTQQGAVRVIGSNLKGANRDYYMPMVNLTPTGDLDLKGDPESQRHQEIAFEVELLKKDTNTAPLYVDGRPA</sequence>
<name>A0A369CDU5_9GAMM</name>
<comment type="caution">
    <text evidence="1">The sequence shown here is derived from an EMBL/GenBank/DDBJ whole genome shotgun (WGS) entry which is preliminary data.</text>
</comment>